<gene>
    <name evidence="2" type="ORF">EJ03DRAFT_375746</name>
</gene>
<feature type="region of interest" description="Disordered" evidence="1">
    <location>
        <begin position="1"/>
        <end position="164"/>
    </location>
</feature>
<feature type="compositionally biased region" description="Polar residues" evidence="1">
    <location>
        <begin position="1"/>
        <end position="11"/>
    </location>
</feature>
<name>A0A6G1L628_9PEZI</name>
<dbReference type="Proteomes" id="UP000799436">
    <property type="component" value="Unassembled WGS sequence"/>
</dbReference>
<protein>
    <recommendedName>
        <fullName evidence="4">Pathway-specific nitrogen regulator</fullName>
    </recommendedName>
</protein>
<dbReference type="OrthoDB" id="5369448at2759"/>
<dbReference type="AlphaFoldDB" id="A0A6G1L628"/>
<evidence type="ECO:0000313" key="3">
    <source>
        <dbReference type="Proteomes" id="UP000799436"/>
    </source>
</evidence>
<evidence type="ECO:0000256" key="1">
    <source>
        <dbReference type="SAM" id="MobiDB-lite"/>
    </source>
</evidence>
<feature type="region of interest" description="Disordered" evidence="1">
    <location>
        <begin position="606"/>
        <end position="638"/>
    </location>
</feature>
<feature type="compositionally biased region" description="Polar residues" evidence="1">
    <location>
        <begin position="65"/>
        <end position="81"/>
    </location>
</feature>
<evidence type="ECO:0008006" key="4">
    <source>
        <dbReference type="Google" id="ProtNLM"/>
    </source>
</evidence>
<feature type="compositionally biased region" description="Basic and acidic residues" evidence="1">
    <location>
        <begin position="531"/>
        <end position="543"/>
    </location>
</feature>
<keyword evidence="3" id="KW-1185">Reference proteome</keyword>
<feature type="region of interest" description="Disordered" evidence="1">
    <location>
        <begin position="514"/>
        <end position="594"/>
    </location>
</feature>
<feature type="compositionally biased region" description="Polar residues" evidence="1">
    <location>
        <begin position="399"/>
        <end position="423"/>
    </location>
</feature>
<proteinExistence type="predicted"/>
<evidence type="ECO:0000313" key="2">
    <source>
        <dbReference type="EMBL" id="KAF2767888.1"/>
    </source>
</evidence>
<sequence>MARPSKSQQFTICEDTGVPTPDSGYQPCFDDDVAGLKGADSDPAAEDKASRETCEDADDEARKTSGCTTTSISSLPESAWQTDGERGSRSPPKSFSPPIVRPSFRRPESVRRMQLSSPPPFGSRSPRHSATRFSRAATPQSLRSAAVRGSPRPRRGNSNETVELDQERKEYPLILLHITLLPVTLRWSAETMQEILPESVLDSLRLLRSKVTDLVLHRGLLISHPREEYELLEERLLEALELKEERVTKCGHFRANARESTSSISTTASSSDSGLGSSLDALSDDVTVCETCRNCIYPTRSGIKAGGRRWSVTVYAANGLMRASAWAAAWNDMERVDVEILPWISDDLVKRLDAKREEEEAEEVRRQEVEDERVMRMMEQQALTQETLQRQEIEQRVVTESASLSAQGTGPSAQPTREPSTTDDLPHVYHPSQIPLSVLMKNYIFLLSQDRRNVAIFFLAVIAVWFGLRTMAQPAMVDLDPVANAGTYGTPSIEEMPVLLNATFGIEYDTGIVEGNETGEASGSAQTAVESETKLGDDKTDREPEQDENGPADIDIAPFKGSIETTSIDDSTDASDSATLEELSTSSKEPPAPLVVQDEAHYEMLEDADQTHVRLHEQEDMEHSTDEDDVQMKDEIRA</sequence>
<dbReference type="EMBL" id="ML995850">
    <property type="protein sequence ID" value="KAF2767888.1"/>
    <property type="molecule type" value="Genomic_DNA"/>
</dbReference>
<accession>A0A6G1L628</accession>
<feature type="region of interest" description="Disordered" evidence="1">
    <location>
        <begin position="399"/>
        <end position="424"/>
    </location>
</feature>
<feature type="compositionally biased region" description="Polar residues" evidence="1">
    <location>
        <begin position="519"/>
        <end position="530"/>
    </location>
</feature>
<feature type="compositionally biased region" description="Low complexity" evidence="1">
    <location>
        <begin position="565"/>
        <end position="578"/>
    </location>
</feature>
<reference evidence="2" key="1">
    <citation type="journal article" date="2020" name="Stud. Mycol.">
        <title>101 Dothideomycetes genomes: a test case for predicting lifestyles and emergence of pathogens.</title>
        <authorList>
            <person name="Haridas S."/>
            <person name="Albert R."/>
            <person name="Binder M."/>
            <person name="Bloem J."/>
            <person name="Labutti K."/>
            <person name="Salamov A."/>
            <person name="Andreopoulos B."/>
            <person name="Baker S."/>
            <person name="Barry K."/>
            <person name="Bills G."/>
            <person name="Bluhm B."/>
            <person name="Cannon C."/>
            <person name="Castanera R."/>
            <person name="Culley D."/>
            <person name="Daum C."/>
            <person name="Ezra D."/>
            <person name="Gonzalez J."/>
            <person name="Henrissat B."/>
            <person name="Kuo A."/>
            <person name="Liang C."/>
            <person name="Lipzen A."/>
            <person name="Lutzoni F."/>
            <person name="Magnuson J."/>
            <person name="Mondo S."/>
            <person name="Nolan M."/>
            <person name="Ohm R."/>
            <person name="Pangilinan J."/>
            <person name="Park H.-J."/>
            <person name="Ramirez L."/>
            <person name="Alfaro M."/>
            <person name="Sun H."/>
            <person name="Tritt A."/>
            <person name="Yoshinaga Y."/>
            <person name="Zwiers L.-H."/>
            <person name="Turgeon B."/>
            <person name="Goodwin S."/>
            <person name="Spatafora J."/>
            <person name="Crous P."/>
            <person name="Grigoriev I."/>
        </authorList>
    </citation>
    <scope>NUCLEOTIDE SEQUENCE</scope>
    <source>
        <strain evidence="2">CBS 116005</strain>
    </source>
</reference>
<organism evidence="2 3">
    <name type="scientific">Teratosphaeria nubilosa</name>
    <dbReference type="NCBI Taxonomy" id="161662"/>
    <lineage>
        <taxon>Eukaryota</taxon>
        <taxon>Fungi</taxon>
        <taxon>Dikarya</taxon>
        <taxon>Ascomycota</taxon>
        <taxon>Pezizomycotina</taxon>
        <taxon>Dothideomycetes</taxon>
        <taxon>Dothideomycetidae</taxon>
        <taxon>Mycosphaerellales</taxon>
        <taxon>Teratosphaeriaceae</taxon>
        <taxon>Teratosphaeria</taxon>
    </lineage>
</organism>
<feature type="compositionally biased region" description="Basic and acidic residues" evidence="1">
    <location>
        <begin position="45"/>
        <end position="54"/>
    </location>
</feature>